<evidence type="ECO:0000259" key="1">
    <source>
        <dbReference type="Pfam" id="PF13308"/>
    </source>
</evidence>
<dbReference type="Gene3D" id="1.20.58.1690">
    <property type="match status" value="1"/>
</dbReference>
<dbReference type="Proteomes" id="UP001168575">
    <property type="component" value="Unassembled WGS sequence"/>
</dbReference>
<protein>
    <submittedName>
        <fullName evidence="2">YARHG domain-containing protein</fullName>
    </submittedName>
</protein>
<dbReference type="EMBL" id="JAUMVS010000251">
    <property type="protein sequence ID" value="MDO4842660.1"/>
    <property type="molecule type" value="Genomic_DNA"/>
</dbReference>
<gene>
    <name evidence="2" type="ORF">Q3982_08310</name>
</gene>
<dbReference type="AlphaFoldDB" id="A0AA43RLC4"/>
<proteinExistence type="predicted"/>
<accession>A0AA43RLC4</accession>
<reference evidence="2" key="1">
    <citation type="submission" date="2023-07" db="EMBL/GenBank/DDBJ databases">
        <title>Between Cages and Wild: Unraveling the Impact of Captivity on Animal Microbiomes and Antimicrobial Resistance.</title>
        <authorList>
            <person name="Schmartz G.P."/>
            <person name="Rehner J."/>
            <person name="Schuff M.J."/>
            <person name="Becker S.L."/>
            <person name="Kravczyk M."/>
            <person name="Gurevich A."/>
            <person name="Francke R."/>
            <person name="Mueller R."/>
            <person name="Keller V."/>
            <person name="Keller A."/>
        </authorList>
    </citation>
    <scope>NUCLEOTIDE SEQUENCE</scope>
    <source>
        <strain evidence="2">S12M_St_49</strain>
    </source>
</reference>
<sequence length="81" mass="9329">GLTEDELCIAQNEIWARHGRKFKNNWLQEYFDGQSWYHGTVDPDDFTKQKIGWSDVEEANAKLISDTLSSKGYDVNAVHPN</sequence>
<feature type="non-terminal residue" evidence="2">
    <location>
        <position position="1"/>
    </location>
</feature>
<name>A0AA43RLC4_9ACTN</name>
<evidence type="ECO:0000313" key="2">
    <source>
        <dbReference type="EMBL" id="MDO4842660.1"/>
    </source>
</evidence>
<organism evidence="2 3">
    <name type="scientific">Phoenicibacter congonensis</name>
    <dbReference type="NCBI Taxonomy" id="1944646"/>
    <lineage>
        <taxon>Bacteria</taxon>
        <taxon>Bacillati</taxon>
        <taxon>Actinomycetota</taxon>
        <taxon>Coriobacteriia</taxon>
        <taxon>Eggerthellales</taxon>
        <taxon>Eggerthellaceae</taxon>
        <taxon>Phoenicibacter</taxon>
    </lineage>
</organism>
<feature type="domain" description="YARHG" evidence="1">
    <location>
        <begin position="2"/>
        <end position="48"/>
    </location>
</feature>
<dbReference type="InterPro" id="IPR025582">
    <property type="entry name" value="YARHG_dom"/>
</dbReference>
<comment type="caution">
    <text evidence="2">The sequence shown here is derived from an EMBL/GenBank/DDBJ whole genome shotgun (WGS) entry which is preliminary data.</text>
</comment>
<evidence type="ECO:0000313" key="3">
    <source>
        <dbReference type="Proteomes" id="UP001168575"/>
    </source>
</evidence>
<dbReference type="InterPro" id="IPR038434">
    <property type="entry name" value="YARHG_sf"/>
</dbReference>
<dbReference type="Pfam" id="PF13308">
    <property type="entry name" value="YARHG"/>
    <property type="match status" value="1"/>
</dbReference>
<keyword evidence="3" id="KW-1185">Reference proteome</keyword>